<dbReference type="STRING" id="758.GCA_000730685_01966"/>
<evidence type="ECO:0000313" key="3">
    <source>
        <dbReference type="EMBL" id="VEH65228.1"/>
    </source>
</evidence>
<dbReference type="InterPro" id="IPR051396">
    <property type="entry name" value="Bact_Antivir_Def_Nuclease"/>
</dbReference>
<feature type="domain" description="Endonuclease GajA/Old nuclease/RecF-like AAA" evidence="2">
    <location>
        <begin position="1"/>
        <end position="357"/>
    </location>
</feature>
<dbReference type="InterPro" id="IPR041685">
    <property type="entry name" value="AAA_GajA/Old/RecF-like"/>
</dbReference>
<dbReference type="AlphaFoldDB" id="A0A3S5ERX5"/>
<feature type="transmembrane region" description="Helical" evidence="1">
    <location>
        <begin position="417"/>
        <end position="436"/>
    </location>
</feature>
<dbReference type="InterPro" id="IPR027417">
    <property type="entry name" value="P-loop_NTPase"/>
</dbReference>
<dbReference type="PANTHER" id="PTHR43581">
    <property type="entry name" value="ATP/GTP PHOSPHATASE"/>
    <property type="match status" value="1"/>
</dbReference>
<reference evidence="3 4" key="1">
    <citation type="submission" date="2018-12" db="EMBL/GenBank/DDBJ databases">
        <authorList>
            <consortium name="Pathogen Informatics"/>
        </authorList>
    </citation>
    <scope>NUCLEOTIDE SEQUENCE [LARGE SCALE GENOMIC DNA]</scope>
    <source>
        <strain evidence="3 4">NCTC8284</strain>
    </source>
</reference>
<dbReference type="KEGG" id="rpne:NCTC8284_00363"/>
<dbReference type="SUPFAM" id="SSF52540">
    <property type="entry name" value="P-loop containing nucleoside triphosphate hydrolases"/>
    <property type="match status" value="1"/>
</dbReference>
<keyword evidence="1" id="KW-1133">Transmembrane helix</keyword>
<keyword evidence="3" id="KW-0547">Nucleotide-binding</keyword>
<keyword evidence="1" id="KW-0472">Membrane</keyword>
<protein>
    <submittedName>
        <fullName evidence="3">Predicted ATP-binding protein involved in virulence</fullName>
    </submittedName>
</protein>
<dbReference type="Proteomes" id="UP000278733">
    <property type="component" value="Chromosome"/>
</dbReference>
<gene>
    <name evidence="3" type="ORF">NCTC8284_00363</name>
</gene>
<organism evidence="3 4">
    <name type="scientific">Rodentibacter pneumotropicus</name>
    <dbReference type="NCBI Taxonomy" id="758"/>
    <lineage>
        <taxon>Bacteria</taxon>
        <taxon>Pseudomonadati</taxon>
        <taxon>Pseudomonadota</taxon>
        <taxon>Gammaproteobacteria</taxon>
        <taxon>Pasteurellales</taxon>
        <taxon>Pasteurellaceae</taxon>
        <taxon>Rodentibacter</taxon>
    </lineage>
</organism>
<dbReference type="PANTHER" id="PTHR43581:SF4">
    <property type="entry name" value="ATP_GTP PHOSPHATASE"/>
    <property type="match status" value="1"/>
</dbReference>
<keyword evidence="3" id="KW-0067">ATP-binding</keyword>
<keyword evidence="1" id="KW-0812">Transmembrane</keyword>
<dbReference type="Gene3D" id="3.40.50.300">
    <property type="entry name" value="P-loop containing nucleotide triphosphate hydrolases"/>
    <property type="match status" value="1"/>
</dbReference>
<evidence type="ECO:0000259" key="2">
    <source>
        <dbReference type="Pfam" id="PF13175"/>
    </source>
</evidence>
<dbReference type="Pfam" id="PF13175">
    <property type="entry name" value="AAA_15"/>
    <property type="match status" value="1"/>
</dbReference>
<evidence type="ECO:0000256" key="1">
    <source>
        <dbReference type="SAM" id="Phobius"/>
    </source>
</evidence>
<sequence>MISGLFITYFKTYSKVNFIPLSDGHNLCGILGRNGIGKSSILEALDYFFNRDKEWNLHLNAKKKGVTSGRDGAANPYILPIFIIDRDETISSDLLSILTELDRLFRSIKKEDINGMGNNAKSTFLSLKEIICSKDIYDSKLIIPIGINYENIAICPIIDSIKTDIITDDSLEKVIKYIRDLYDYVYIPKDIDTEQFMKLETKQVQMLMGESLEDILKSKITESTIREINGNLDRFISDLESELDGYVYKTVQHRQSKVKRSDIYKLIIDTYFNVRKLHKKIKDDQTIPMSEMSSGEKQKAIIDVAHSLLKNHRVDGKNLILGIDEPEASLHISACFDQFNSLFDIGNDCRQVLFTSHWYGYLPILNNGNTCIISKIDSSHHFDLINTSNYQEQMSQQKEESKGRLPYDIQLKSTTDFVQSILINIFLILHIIGLYVKVVQRKFI</sequence>
<evidence type="ECO:0000313" key="4">
    <source>
        <dbReference type="Proteomes" id="UP000278733"/>
    </source>
</evidence>
<proteinExistence type="predicted"/>
<accession>A0A3S5ERX5</accession>
<dbReference type="EMBL" id="LR134405">
    <property type="protein sequence ID" value="VEH65228.1"/>
    <property type="molecule type" value="Genomic_DNA"/>
</dbReference>
<dbReference type="GO" id="GO:0005524">
    <property type="term" value="F:ATP binding"/>
    <property type="evidence" value="ECO:0007669"/>
    <property type="project" value="UniProtKB-KW"/>
</dbReference>
<name>A0A3S5ERX5_9PAST</name>